<evidence type="ECO:0000256" key="1">
    <source>
        <dbReference type="SAM" id="MobiDB-lite"/>
    </source>
</evidence>
<feature type="compositionally biased region" description="Basic and acidic residues" evidence="1">
    <location>
        <begin position="9"/>
        <end position="69"/>
    </location>
</feature>
<feature type="compositionally biased region" description="Gly residues" evidence="1">
    <location>
        <begin position="81"/>
        <end position="91"/>
    </location>
</feature>
<reference evidence="2 3" key="1">
    <citation type="submission" date="2016-03" db="EMBL/GenBank/DDBJ databases">
        <title>Cyphomyrmex costatus WGS genome.</title>
        <authorList>
            <person name="Nygaard S."/>
            <person name="Hu H."/>
            <person name="Boomsma J."/>
            <person name="Zhang G."/>
        </authorList>
    </citation>
    <scope>NUCLEOTIDE SEQUENCE [LARGE SCALE GENOMIC DNA]</scope>
    <source>
        <strain evidence="2">MS0001</strain>
        <tissue evidence="2">Whole body</tissue>
    </source>
</reference>
<name>A0A151I7Z0_9HYME</name>
<protein>
    <submittedName>
        <fullName evidence="2">Uncharacterized protein</fullName>
    </submittedName>
</protein>
<dbReference type="Proteomes" id="UP000078542">
    <property type="component" value="Unassembled WGS sequence"/>
</dbReference>
<accession>A0A151I7Z0</accession>
<keyword evidence="3" id="KW-1185">Reference proteome</keyword>
<dbReference type="AlphaFoldDB" id="A0A151I7Z0"/>
<evidence type="ECO:0000313" key="3">
    <source>
        <dbReference type="Proteomes" id="UP000078542"/>
    </source>
</evidence>
<proteinExistence type="predicted"/>
<feature type="region of interest" description="Disordered" evidence="1">
    <location>
        <begin position="1"/>
        <end position="118"/>
    </location>
</feature>
<organism evidence="2 3">
    <name type="scientific">Cyphomyrmex costatus</name>
    <dbReference type="NCBI Taxonomy" id="456900"/>
    <lineage>
        <taxon>Eukaryota</taxon>
        <taxon>Metazoa</taxon>
        <taxon>Ecdysozoa</taxon>
        <taxon>Arthropoda</taxon>
        <taxon>Hexapoda</taxon>
        <taxon>Insecta</taxon>
        <taxon>Pterygota</taxon>
        <taxon>Neoptera</taxon>
        <taxon>Endopterygota</taxon>
        <taxon>Hymenoptera</taxon>
        <taxon>Apocrita</taxon>
        <taxon>Aculeata</taxon>
        <taxon>Formicoidea</taxon>
        <taxon>Formicidae</taxon>
        <taxon>Myrmicinae</taxon>
        <taxon>Cyphomyrmex</taxon>
    </lineage>
</organism>
<evidence type="ECO:0000313" key="2">
    <source>
        <dbReference type="EMBL" id="KYM94251.1"/>
    </source>
</evidence>
<sequence length="118" mass="12911">MAAYNNGERVSEKAEGERDVRTDGWSKERERERELAVRKGEGQREREREKKESASRHIATEDEKGDSRGRKTLGNSEEWDGGVGGMGNGGGGRRERNVVGTVQGRGVGGEGGTRRHSG</sequence>
<gene>
    <name evidence="2" type="ORF">ALC62_15112</name>
</gene>
<dbReference type="EMBL" id="KQ978393">
    <property type="protein sequence ID" value="KYM94251.1"/>
    <property type="molecule type" value="Genomic_DNA"/>
</dbReference>